<dbReference type="PANTHER" id="PTHR38594:SF1">
    <property type="entry name" value="PEP-DEPENDENT DIHYDROXYACETONE KINASE, PHOSPHORYL DONOR SUBUNIT DHAM"/>
    <property type="match status" value="1"/>
</dbReference>
<protein>
    <recommendedName>
        <fullName evidence="3">phosphoenolpyruvate--glycerone phosphotransferase</fullName>
        <ecNumber evidence="3">2.7.1.121</ecNumber>
    </recommendedName>
</protein>
<dbReference type="GO" id="GO:0047324">
    <property type="term" value="F:phosphoenolpyruvate-glycerone phosphotransferase activity"/>
    <property type="evidence" value="ECO:0007669"/>
    <property type="project" value="UniProtKB-EC"/>
</dbReference>
<comment type="caution">
    <text evidence="7">The sequence shown here is derived from an EMBL/GenBank/DDBJ whole genome shotgun (WGS) entry which is preliminary data.</text>
</comment>
<dbReference type="NCBIfam" id="TIGR02364">
    <property type="entry name" value="dha_pts"/>
    <property type="match status" value="1"/>
</dbReference>
<comment type="subunit">
    <text evidence="5">Homodimer. The dihydroxyacetone kinase complex is composed of a homodimer of DhaM, a homodimer of DhaK and the subunit DhaL.</text>
</comment>
<comment type="catalytic activity">
    <reaction evidence="1">
        <text>dihydroxyacetone + phosphoenolpyruvate = dihydroxyacetone phosphate + pyruvate</text>
        <dbReference type="Rhea" id="RHEA:18381"/>
        <dbReference type="ChEBI" id="CHEBI:15361"/>
        <dbReference type="ChEBI" id="CHEBI:16016"/>
        <dbReference type="ChEBI" id="CHEBI:57642"/>
        <dbReference type="ChEBI" id="CHEBI:58702"/>
        <dbReference type="EC" id="2.7.1.121"/>
    </reaction>
</comment>
<evidence type="ECO:0000313" key="8">
    <source>
        <dbReference type="Proteomes" id="UP001596174"/>
    </source>
</evidence>
<keyword evidence="8" id="KW-1185">Reference proteome</keyword>
<organism evidence="7 8">
    <name type="scientific">Streptacidiphilus monticola</name>
    <dbReference type="NCBI Taxonomy" id="2161674"/>
    <lineage>
        <taxon>Bacteria</taxon>
        <taxon>Bacillati</taxon>
        <taxon>Actinomycetota</taxon>
        <taxon>Actinomycetes</taxon>
        <taxon>Kitasatosporales</taxon>
        <taxon>Streptomycetaceae</taxon>
        <taxon>Streptacidiphilus</taxon>
    </lineage>
</organism>
<dbReference type="Gene3D" id="3.40.50.510">
    <property type="entry name" value="Phosphotransferase system, mannose-type IIA component"/>
    <property type="match status" value="1"/>
</dbReference>
<gene>
    <name evidence="7" type="primary">dhaM</name>
    <name evidence="7" type="ORF">ACFP3V_29075</name>
</gene>
<evidence type="ECO:0000313" key="7">
    <source>
        <dbReference type="EMBL" id="MFC5911245.1"/>
    </source>
</evidence>
<accession>A0ABW1GBJ8</accession>
<dbReference type="EMBL" id="JBHSQJ010000151">
    <property type="protein sequence ID" value="MFC5911245.1"/>
    <property type="molecule type" value="Genomic_DNA"/>
</dbReference>
<evidence type="ECO:0000256" key="1">
    <source>
        <dbReference type="ARBA" id="ARBA00001113"/>
    </source>
</evidence>
<dbReference type="PROSITE" id="PS51096">
    <property type="entry name" value="PTS_EIIA_TYPE_4"/>
    <property type="match status" value="1"/>
</dbReference>
<dbReference type="Proteomes" id="UP001596174">
    <property type="component" value="Unassembled WGS sequence"/>
</dbReference>
<feature type="domain" description="PTS EIIA type-4" evidence="6">
    <location>
        <begin position="4"/>
        <end position="132"/>
    </location>
</feature>
<dbReference type="InterPro" id="IPR039643">
    <property type="entry name" value="DhaM"/>
</dbReference>
<proteinExistence type="predicted"/>
<dbReference type="SUPFAM" id="SSF53062">
    <property type="entry name" value="PTS system fructose IIA component-like"/>
    <property type="match status" value="1"/>
</dbReference>
<dbReference type="RefSeq" id="WP_380589866.1">
    <property type="nucleotide sequence ID" value="NZ_JBHSQJ010000151.1"/>
</dbReference>
<evidence type="ECO:0000256" key="2">
    <source>
        <dbReference type="ARBA" id="ARBA00002788"/>
    </source>
</evidence>
<dbReference type="Pfam" id="PF03610">
    <property type="entry name" value="EIIA-man"/>
    <property type="match status" value="1"/>
</dbReference>
<dbReference type="EC" id="2.7.1.121" evidence="3"/>
<comment type="function">
    <text evidence="2">Component of the dihydroxyacetone kinase complex, which is responsible for the phosphoenolpyruvate (PEP)-dependent phosphorylation of dihydroxyacetone. DhaM serves as the phosphoryl donor. Is phosphorylated by phosphoenolpyruvate in an EI- and HPr-dependent reaction, and a phosphorelay system on histidine residues finally leads to phosphoryl transfer to DhaL and dihydroxyacetone.</text>
</comment>
<evidence type="ECO:0000259" key="6">
    <source>
        <dbReference type="PROSITE" id="PS51096"/>
    </source>
</evidence>
<evidence type="ECO:0000256" key="5">
    <source>
        <dbReference type="ARBA" id="ARBA00046577"/>
    </source>
</evidence>
<sequence length="132" mass="13314">MTQPVGIVLVSHSAELVSGLRALLAELAPPEVPVVGAGGTDDGRIGTSYRLVLDAVRQADAGGGVVVLADLGSSVLTARTVLEDEELTQARLVDAPFVEGAVAAVVTASTGAALPEVARAATDARSIPKFQD</sequence>
<keyword evidence="4 7" id="KW-0808">Transferase</keyword>
<keyword evidence="7" id="KW-0418">Kinase</keyword>
<dbReference type="InterPro" id="IPR012844">
    <property type="entry name" value="DhaM_N"/>
</dbReference>
<reference evidence="8" key="1">
    <citation type="journal article" date="2019" name="Int. J. Syst. Evol. Microbiol.">
        <title>The Global Catalogue of Microorganisms (GCM) 10K type strain sequencing project: providing services to taxonomists for standard genome sequencing and annotation.</title>
        <authorList>
            <consortium name="The Broad Institute Genomics Platform"/>
            <consortium name="The Broad Institute Genome Sequencing Center for Infectious Disease"/>
            <person name="Wu L."/>
            <person name="Ma J."/>
        </authorList>
    </citation>
    <scope>NUCLEOTIDE SEQUENCE [LARGE SCALE GENOMIC DNA]</scope>
    <source>
        <strain evidence="8">JCM 4816</strain>
    </source>
</reference>
<name>A0ABW1GBJ8_9ACTN</name>
<dbReference type="InterPro" id="IPR004701">
    <property type="entry name" value="PTS_EIIA_man-typ"/>
</dbReference>
<dbReference type="InterPro" id="IPR036662">
    <property type="entry name" value="PTS_EIIA_man-typ_sf"/>
</dbReference>
<evidence type="ECO:0000256" key="3">
    <source>
        <dbReference type="ARBA" id="ARBA00012095"/>
    </source>
</evidence>
<evidence type="ECO:0000256" key="4">
    <source>
        <dbReference type="ARBA" id="ARBA00022679"/>
    </source>
</evidence>
<dbReference type="PANTHER" id="PTHR38594">
    <property type="entry name" value="PEP-DEPENDENT DIHYDROXYACETONE KINASE, PHOSPHORYL DONOR SUBUNIT DHAM"/>
    <property type="match status" value="1"/>
</dbReference>